<dbReference type="InterPro" id="IPR050834">
    <property type="entry name" value="Glycosyltransf_2"/>
</dbReference>
<sequence>MTQRRYLGERFAGSEAPTLSLVVCTVGRIDPLVRLFSSLIQQTSEDFEIVLVDQNPPGTLDATLEQYAQGLKILHVTSPRGLSRARNAGLRRAKGSLVCFPDDDCWYAPELIEEVIRRFAREPHIDIIMARTVDAHGVDSLGLYLSETCPIDRRNVWFAGNSNGIFLRAETAQRIGGFDESLGVGAESPFRSGEETDYVLRALALGARCRFYHDVTVFHDQAPERSSAAISRARAYAPGFGRVLRLHYDAFYFAERLARTLARAALSAVTLDLGTAHYKLVWGIGTIKGYLSPCGGERTRLPGRK</sequence>
<dbReference type="SUPFAM" id="SSF53448">
    <property type="entry name" value="Nucleotide-diphospho-sugar transferases"/>
    <property type="match status" value="1"/>
</dbReference>
<evidence type="ECO:0000313" key="3">
    <source>
        <dbReference type="Proteomes" id="UP000230709"/>
    </source>
</evidence>
<reference evidence="3" key="1">
    <citation type="submission" date="2017-10" db="EMBL/GenBank/DDBJ databases">
        <title>Completed PacBio SMRT sequence of Methylosinus trichosporium OB3b reveals presence of a third large plasmid.</title>
        <authorList>
            <person name="Charles T.C."/>
            <person name="Lynch M.D.J."/>
            <person name="Heil J.R."/>
            <person name="Cheng J."/>
        </authorList>
    </citation>
    <scope>NUCLEOTIDE SEQUENCE [LARGE SCALE GENOMIC DNA]</scope>
    <source>
        <strain evidence="3">OB3b</strain>
    </source>
</reference>
<dbReference type="PANTHER" id="PTHR43685">
    <property type="entry name" value="GLYCOSYLTRANSFERASE"/>
    <property type="match status" value="1"/>
</dbReference>
<keyword evidence="2" id="KW-0808">Transferase</keyword>
<dbReference type="EMBL" id="CP023737">
    <property type="protein sequence ID" value="ATQ67075.1"/>
    <property type="molecule type" value="Genomic_DNA"/>
</dbReference>
<feature type="domain" description="Glycosyltransferase 2-like" evidence="1">
    <location>
        <begin position="20"/>
        <end position="137"/>
    </location>
</feature>
<dbReference type="RefSeq" id="WP_003612166.1">
    <property type="nucleotide sequence ID" value="NZ_ADVE02000001.1"/>
</dbReference>
<dbReference type="KEGG" id="mtw:CQW49_03610"/>
<accession>A0A2D2CWH1</accession>
<dbReference type="CDD" id="cd00761">
    <property type="entry name" value="Glyco_tranf_GTA_type"/>
    <property type="match status" value="1"/>
</dbReference>
<dbReference type="Gene3D" id="3.90.550.10">
    <property type="entry name" value="Spore Coat Polysaccharide Biosynthesis Protein SpsA, Chain A"/>
    <property type="match status" value="1"/>
</dbReference>
<dbReference type="Pfam" id="PF00535">
    <property type="entry name" value="Glycos_transf_2"/>
    <property type="match status" value="1"/>
</dbReference>
<dbReference type="InterPro" id="IPR029044">
    <property type="entry name" value="Nucleotide-diphossugar_trans"/>
</dbReference>
<dbReference type="AlphaFoldDB" id="A0A2D2CWH1"/>
<dbReference type="PANTHER" id="PTHR43685:SF2">
    <property type="entry name" value="GLYCOSYLTRANSFERASE 2-LIKE DOMAIN-CONTAINING PROTEIN"/>
    <property type="match status" value="1"/>
</dbReference>
<keyword evidence="3" id="KW-1185">Reference proteome</keyword>
<gene>
    <name evidence="2" type="ORF">CQW49_03610</name>
</gene>
<name>A0A2D2CWH1_METT3</name>
<dbReference type="GO" id="GO:0016740">
    <property type="term" value="F:transferase activity"/>
    <property type="evidence" value="ECO:0007669"/>
    <property type="project" value="UniProtKB-KW"/>
</dbReference>
<protein>
    <submittedName>
        <fullName evidence="2">Glycosyl transferase</fullName>
    </submittedName>
</protein>
<evidence type="ECO:0000259" key="1">
    <source>
        <dbReference type="Pfam" id="PF00535"/>
    </source>
</evidence>
<dbReference type="InterPro" id="IPR001173">
    <property type="entry name" value="Glyco_trans_2-like"/>
</dbReference>
<proteinExistence type="predicted"/>
<dbReference type="Proteomes" id="UP000230709">
    <property type="component" value="Chromosome"/>
</dbReference>
<dbReference type="STRING" id="595536.GCA_000178815_04438"/>
<organism evidence="2 3">
    <name type="scientific">Methylosinus trichosporium (strain ATCC 35070 / NCIMB 11131 / UNIQEM 75 / OB3b)</name>
    <dbReference type="NCBI Taxonomy" id="595536"/>
    <lineage>
        <taxon>Bacteria</taxon>
        <taxon>Pseudomonadati</taxon>
        <taxon>Pseudomonadota</taxon>
        <taxon>Alphaproteobacteria</taxon>
        <taxon>Hyphomicrobiales</taxon>
        <taxon>Methylocystaceae</taxon>
        <taxon>Methylosinus</taxon>
    </lineage>
</organism>
<evidence type="ECO:0000313" key="2">
    <source>
        <dbReference type="EMBL" id="ATQ67075.1"/>
    </source>
</evidence>